<protein>
    <recommendedName>
        <fullName evidence="6">Transcription repressor</fullName>
    </recommendedName>
    <alternativeName>
        <fullName evidence="6">Ovate family protein</fullName>
    </alternativeName>
</protein>
<keyword evidence="2 6" id="KW-0678">Repressor</keyword>
<dbReference type="InterPro" id="IPR038933">
    <property type="entry name" value="Ovate"/>
</dbReference>
<dbReference type="Proteomes" id="UP000834106">
    <property type="component" value="Chromosome 18"/>
</dbReference>
<proteinExistence type="predicted"/>
<evidence type="ECO:0000313" key="9">
    <source>
        <dbReference type="EMBL" id="CAI9782093.1"/>
    </source>
</evidence>
<accession>A0AAD2A5Y0</accession>
<comment type="function">
    <text evidence="6">Transcriptional repressor that regulates multiple aspects of plant growth and development.</text>
</comment>
<evidence type="ECO:0000256" key="3">
    <source>
        <dbReference type="ARBA" id="ARBA00023015"/>
    </source>
</evidence>
<dbReference type="PANTHER" id="PTHR33057">
    <property type="entry name" value="TRANSCRIPTION REPRESSOR OFP7-RELATED"/>
    <property type="match status" value="1"/>
</dbReference>
<keyword evidence="4 6" id="KW-0804">Transcription</keyword>
<organism evidence="9 10">
    <name type="scientific">Fraxinus pennsylvanica</name>
    <dbReference type="NCBI Taxonomy" id="56036"/>
    <lineage>
        <taxon>Eukaryota</taxon>
        <taxon>Viridiplantae</taxon>
        <taxon>Streptophyta</taxon>
        <taxon>Embryophyta</taxon>
        <taxon>Tracheophyta</taxon>
        <taxon>Spermatophyta</taxon>
        <taxon>Magnoliopsida</taxon>
        <taxon>eudicotyledons</taxon>
        <taxon>Gunneridae</taxon>
        <taxon>Pentapetalae</taxon>
        <taxon>asterids</taxon>
        <taxon>lamiids</taxon>
        <taxon>Lamiales</taxon>
        <taxon>Oleaceae</taxon>
        <taxon>Oleeae</taxon>
        <taxon>Fraxinus</taxon>
    </lineage>
</organism>
<evidence type="ECO:0000313" key="10">
    <source>
        <dbReference type="Proteomes" id="UP000834106"/>
    </source>
</evidence>
<evidence type="ECO:0000256" key="6">
    <source>
        <dbReference type="RuleBase" id="RU367028"/>
    </source>
</evidence>
<dbReference type="NCBIfam" id="TIGR01568">
    <property type="entry name" value="A_thal_3678"/>
    <property type="match status" value="1"/>
</dbReference>
<evidence type="ECO:0000256" key="5">
    <source>
        <dbReference type="ARBA" id="ARBA00023242"/>
    </source>
</evidence>
<evidence type="ECO:0000256" key="7">
    <source>
        <dbReference type="SAM" id="MobiDB-lite"/>
    </source>
</evidence>
<gene>
    <name evidence="9" type="ORF">FPE_LOCUS29523</name>
</gene>
<sequence>MKWGRKKSASLISRVFSISWLSKLREKSANSEPTSAKMKQKGKWDLPSPSSLAPASCKQRSFCSSMDYDSHWRLSSCGEERIQGRMSTGGINCLLYDSDDEIKFPIKGIQSFDDTVLDIKRMKEKQHQVRILNGESEFIAPSRKPENDPNSKGSSRRVLKEKLAELKRETDKQEEKSSTLVEKDILGIEPEIVIQKKDKNFHRSTGSHARRLHRYSSSNSNLSTIQENCDFWAPNLDECNATSEKKSSSECKIRTLQEMKKARTKLKMKTKEKTVAVEDKTVFDSFAVVKSSFDPRNDFRDSMVEMITEKGIKRPEELEELLACYLTLNCDEYHDLIIKVFRQVWFDLNPKYINPAIHNDHCFGDY</sequence>
<keyword evidence="5 6" id="KW-0539">Nucleus</keyword>
<keyword evidence="10" id="KW-1185">Reference proteome</keyword>
<evidence type="ECO:0000256" key="2">
    <source>
        <dbReference type="ARBA" id="ARBA00022491"/>
    </source>
</evidence>
<feature type="region of interest" description="Disordered" evidence="7">
    <location>
        <begin position="26"/>
        <end position="50"/>
    </location>
</feature>
<name>A0AAD2A5Y0_9LAMI</name>
<dbReference type="GO" id="GO:0005634">
    <property type="term" value="C:nucleus"/>
    <property type="evidence" value="ECO:0007669"/>
    <property type="project" value="UniProtKB-SubCell"/>
</dbReference>
<dbReference type="EMBL" id="OU503053">
    <property type="protein sequence ID" value="CAI9782093.1"/>
    <property type="molecule type" value="Genomic_DNA"/>
</dbReference>
<dbReference type="PROSITE" id="PS51754">
    <property type="entry name" value="OVATE"/>
    <property type="match status" value="1"/>
</dbReference>
<reference evidence="9" key="1">
    <citation type="submission" date="2023-05" db="EMBL/GenBank/DDBJ databases">
        <authorList>
            <person name="Huff M."/>
        </authorList>
    </citation>
    <scope>NUCLEOTIDE SEQUENCE</scope>
</reference>
<dbReference type="InterPro" id="IPR006458">
    <property type="entry name" value="Ovate_C"/>
</dbReference>
<dbReference type="AlphaFoldDB" id="A0AAD2A5Y0"/>
<feature type="domain" description="OVATE" evidence="8">
    <location>
        <begin position="288"/>
        <end position="347"/>
    </location>
</feature>
<keyword evidence="3 6" id="KW-0805">Transcription regulation</keyword>
<evidence type="ECO:0000259" key="8">
    <source>
        <dbReference type="PROSITE" id="PS51754"/>
    </source>
</evidence>
<evidence type="ECO:0000256" key="4">
    <source>
        <dbReference type="ARBA" id="ARBA00023163"/>
    </source>
</evidence>
<dbReference type="PANTHER" id="PTHR33057:SF82">
    <property type="entry name" value="TRANSCRIPTION REPRESSOR OFP5"/>
    <property type="match status" value="1"/>
</dbReference>
<dbReference type="GO" id="GO:0045892">
    <property type="term" value="P:negative regulation of DNA-templated transcription"/>
    <property type="evidence" value="ECO:0007669"/>
    <property type="project" value="UniProtKB-UniRule"/>
</dbReference>
<feature type="region of interest" description="Disordered" evidence="7">
    <location>
        <begin position="134"/>
        <end position="158"/>
    </location>
</feature>
<dbReference type="Pfam" id="PF04844">
    <property type="entry name" value="Ovate"/>
    <property type="match status" value="1"/>
</dbReference>
<evidence type="ECO:0000256" key="1">
    <source>
        <dbReference type="ARBA" id="ARBA00004123"/>
    </source>
</evidence>
<comment type="subcellular location">
    <subcellularLocation>
        <location evidence="1 6">Nucleus</location>
    </subcellularLocation>
</comment>